<name>A0ABS5N6E7_9PSED</name>
<gene>
    <name evidence="1" type="ORF">KFS80_26515</name>
</gene>
<dbReference type="RefSeq" id="WP_212546443.1">
    <property type="nucleotide sequence ID" value="NZ_JAGYHF010000025.1"/>
</dbReference>
<accession>A0ABS5N6E7</accession>
<dbReference type="EMBL" id="JAGYHF010000025">
    <property type="protein sequence ID" value="MBS4081852.1"/>
    <property type="molecule type" value="Genomic_DNA"/>
</dbReference>
<evidence type="ECO:0000313" key="1">
    <source>
        <dbReference type="EMBL" id="MBS4081852.1"/>
    </source>
</evidence>
<reference evidence="1 2" key="1">
    <citation type="submission" date="2021-04" db="EMBL/GenBank/DDBJ databases">
        <title>Pseudomonas rustica sp. nov. isolated from raw milk.</title>
        <authorList>
            <person name="Fiedler G."/>
            <person name="Gieschler S."/>
            <person name="Kabisch J."/>
            <person name="Grimmler C."/>
            <person name="Brinks E."/>
            <person name="Wagner N."/>
            <person name="Hetzer B."/>
            <person name="Franz C.M.A.P."/>
            <person name="Boehnlein C."/>
        </authorList>
    </citation>
    <scope>NUCLEOTIDE SEQUENCE [LARGE SCALE GENOMIC DNA]</scope>
    <source>
        <strain evidence="1 2">MBT-4</strain>
    </source>
</reference>
<proteinExistence type="predicted"/>
<comment type="caution">
    <text evidence="1">The sequence shown here is derived from an EMBL/GenBank/DDBJ whole genome shotgun (WGS) entry which is preliminary data.</text>
</comment>
<protein>
    <submittedName>
        <fullName evidence="1">Uncharacterized protein</fullName>
    </submittedName>
</protein>
<evidence type="ECO:0000313" key="2">
    <source>
        <dbReference type="Proteomes" id="UP000676035"/>
    </source>
</evidence>
<keyword evidence="2" id="KW-1185">Reference proteome</keyword>
<dbReference type="Proteomes" id="UP000676035">
    <property type="component" value="Unassembled WGS sequence"/>
</dbReference>
<organism evidence="1 2">
    <name type="scientific">Pseudomonas rustica</name>
    <dbReference type="NCBI Taxonomy" id="2827099"/>
    <lineage>
        <taxon>Bacteria</taxon>
        <taxon>Pseudomonadati</taxon>
        <taxon>Pseudomonadota</taxon>
        <taxon>Gammaproteobacteria</taxon>
        <taxon>Pseudomonadales</taxon>
        <taxon>Pseudomonadaceae</taxon>
        <taxon>Pseudomonas</taxon>
    </lineage>
</organism>
<sequence length="109" mass="11883">MPESSHTPGPWKVVDGYYPGFIKIVGASFEPSIVLSATDLDLADYCRRTADARLMAAAPDLLAAAQKTVDAWAKFIASFDYVPGIGDRAEDMEFREILELRAAISKATE</sequence>